<dbReference type="Gene3D" id="1.25.40.10">
    <property type="entry name" value="Tetratricopeptide repeat domain"/>
    <property type="match status" value="4"/>
</dbReference>
<dbReference type="InterPro" id="IPR002885">
    <property type="entry name" value="PPR_rpt"/>
</dbReference>
<dbReference type="GO" id="GO:0003729">
    <property type="term" value="F:mRNA binding"/>
    <property type="evidence" value="ECO:0007669"/>
    <property type="project" value="UniProtKB-ARBA"/>
</dbReference>
<proteinExistence type="inferred from homology"/>
<evidence type="ECO:0000256" key="3">
    <source>
        <dbReference type="PROSITE-ProRule" id="PRU00708"/>
    </source>
</evidence>
<sequence>MMRILLQHATRHRVRSFGTLSSPTTASQTLQHRITDALHRNAQIIPVLEQWRQQGNQVNPSHVRVIIKKLRDSDQSLQALQVSEWMSKEKICNLIPEDFAARLHLIENVVGLEEAEKFFESIPKNARDDSVYTTLLNSYARSDKTLCKAEATFQKMRELGLLSRPSPYNAMMSLYSALKDREKVEELLREMKDNDVEADSITVNNVLKLYSALCDVTAMEKFLNKWEGIHGIKLEWLTTLDMAKAYLRTRSSGNAIKMLRLTEELVDRKSLKSAYDHLMKLYGEAGKREEVLRIWNLYKTNIGQRDNNGYRTVIRSLLKVDDIFGAEEIYKVWESLSLEFDIRIPTMLASGYRERGMIEKAEKLINSKTIKDRKMNKPVTPLLEQWGDQMKPSDLKCLIKNLRDSNQFSKALQVSEWMGEKRVCNLYSEDYAARLYLTENVLGLEKAEKYFENIPENMKDYSVYVALLSSYAKSDKNLGKAMATFKKMRELGFLLKPLPFNLILSFNGQENMVKEILHEMEENNVDPDSITVNYVLKVYAAESKVEAMEMFMRHWGREDGIKLERGTMVAMAKTYAKTGSTKKAVEMYGDVAGCKREVHNLWEECKNKKEEKVGDGKECLNVVSTLLKLDDDGYRTVISSLLKLDDVQGAEKVYGEWKPKGRKLDLSIPGLLISRFCREGNALKVGEMLKSIGKKRNGMHLRMLKEFVVSVLICVAVVVGVLFLLLLYCWVHPYRYYRYY</sequence>
<dbReference type="GO" id="GO:0005739">
    <property type="term" value="C:mitochondrion"/>
    <property type="evidence" value="ECO:0007669"/>
    <property type="project" value="TreeGrafter"/>
</dbReference>
<dbReference type="PROSITE" id="PS51375">
    <property type="entry name" value="PPR"/>
    <property type="match status" value="3"/>
</dbReference>
<organism evidence="5 6">
    <name type="scientific">Arabidopsis arenosa</name>
    <name type="common">Sand rock-cress</name>
    <name type="synonym">Cardaminopsis arenosa</name>
    <dbReference type="NCBI Taxonomy" id="38785"/>
    <lineage>
        <taxon>Eukaryota</taxon>
        <taxon>Viridiplantae</taxon>
        <taxon>Streptophyta</taxon>
        <taxon>Embryophyta</taxon>
        <taxon>Tracheophyta</taxon>
        <taxon>Spermatophyta</taxon>
        <taxon>Magnoliopsida</taxon>
        <taxon>eudicotyledons</taxon>
        <taxon>Gunneridae</taxon>
        <taxon>Pentapetalae</taxon>
        <taxon>rosids</taxon>
        <taxon>malvids</taxon>
        <taxon>Brassicales</taxon>
        <taxon>Brassicaceae</taxon>
        <taxon>Camelineae</taxon>
        <taxon>Arabidopsis</taxon>
    </lineage>
</organism>
<gene>
    <name evidence="5" type="ORF">AARE701A_LOCUS2271</name>
</gene>
<keyword evidence="4" id="KW-0472">Membrane</keyword>
<dbReference type="NCBIfam" id="TIGR00756">
    <property type="entry name" value="PPR"/>
    <property type="match status" value="1"/>
</dbReference>
<feature type="transmembrane region" description="Helical" evidence="4">
    <location>
        <begin position="707"/>
        <end position="731"/>
    </location>
</feature>
<dbReference type="Pfam" id="PF13812">
    <property type="entry name" value="PPR_3"/>
    <property type="match status" value="1"/>
</dbReference>
<evidence type="ECO:0000313" key="5">
    <source>
        <dbReference type="EMBL" id="CAE5958685.1"/>
    </source>
</evidence>
<evidence type="ECO:0000256" key="1">
    <source>
        <dbReference type="ARBA" id="ARBA00007626"/>
    </source>
</evidence>
<feature type="repeat" description="PPR" evidence="3">
    <location>
        <begin position="128"/>
        <end position="163"/>
    </location>
</feature>
<reference evidence="5" key="1">
    <citation type="submission" date="2021-01" db="EMBL/GenBank/DDBJ databases">
        <authorList>
            <person name="Bezrukov I."/>
        </authorList>
    </citation>
    <scope>NUCLEOTIDE SEQUENCE</scope>
</reference>
<evidence type="ECO:0000256" key="2">
    <source>
        <dbReference type="ARBA" id="ARBA00022737"/>
    </source>
</evidence>
<evidence type="ECO:0000313" key="6">
    <source>
        <dbReference type="Proteomes" id="UP000682877"/>
    </source>
</evidence>
<feature type="repeat" description="PPR" evidence="3">
    <location>
        <begin position="164"/>
        <end position="198"/>
    </location>
</feature>
<dbReference type="PANTHER" id="PTHR45717:SF18">
    <property type="entry name" value="PENTACOTRIPEPTIDE-REPEAT REGION OF PRORP DOMAIN-CONTAINING PROTEIN"/>
    <property type="match status" value="1"/>
</dbReference>
<keyword evidence="4" id="KW-0812">Transmembrane</keyword>
<keyword evidence="2" id="KW-0677">Repeat</keyword>
<dbReference type="PANTHER" id="PTHR45717">
    <property type="entry name" value="OS12G0527900 PROTEIN"/>
    <property type="match status" value="1"/>
</dbReference>
<keyword evidence="6" id="KW-1185">Reference proteome</keyword>
<evidence type="ECO:0000256" key="4">
    <source>
        <dbReference type="SAM" id="Phobius"/>
    </source>
</evidence>
<name>A0A8S1ZGC7_ARAAE</name>
<dbReference type="EMBL" id="LR999451">
    <property type="protein sequence ID" value="CAE5958685.1"/>
    <property type="molecule type" value="Genomic_DNA"/>
</dbReference>
<dbReference type="AlphaFoldDB" id="A0A8S1ZGC7"/>
<feature type="repeat" description="PPR" evidence="3">
    <location>
        <begin position="460"/>
        <end position="495"/>
    </location>
</feature>
<comment type="similarity">
    <text evidence="1">Belongs to the PPR family. P subfamily.</text>
</comment>
<dbReference type="FunFam" id="1.25.40.10:FF:001541">
    <property type="entry name" value="Pentatricopeptide repeat (PPR) superfamily protein"/>
    <property type="match status" value="2"/>
</dbReference>
<dbReference type="InterPro" id="IPR011990">
    <property type="entry name" value="TPR-like_helical_dom_sf"/>
</dbReference>
<accession>A0A8S1ZGC7</accession>
<evidence type="ECO:0008006" key="7">
    <source>
        <dbReference type="Google" id="ProtNLM"/>
    </source>
</evidence>
<keyword evidence="4" id="KW-1133">Transmembrane helix</keyword>
<dbReference type="Proteomes" id="UP000682877">
    <property type="component" value="Chromosome 1"/>
</dbReference>
<dbReference type="Pfam" id="PF01535">
    <property type="entry name" value="PPR"/>
    <property type="match status" value="1"/>
</dbReference>
<protein>
    <recommendedName>
        <fullName evidence="7">Pentatricopeptide repeat-containing protein</fullName>
    </recommendedName>
</protein>